<name>F9DSR6_9BACL</name>
<accession>F9DSR6</accession>
<dbReference type="InterPro" id="IPR013815">
    <property type="entry name" value="ATP_grasp_subdomain_1"/>
</dbReference>
<dbReference type="HOGENOM" id="CLU_054906_0_0_9"/>
<dbReference type="EMBL" id="AFPZ01000056">
    <property type="protein sequence ID" value="EGQ26174.1"/>
    <property type="molecule type" value="Genomic_DNA"/>
</dbReference>
<proteinExistence type="predicted"/>
<gene>
    <name evidence="3" type="ORF">HMPREF9372_1847</name>
</gene>
<dbReference type="PROSITE" id="PS50975">
    <property type="entry name" value="ATP_GRASP"/>
    <property type="match status" value="1"/>
</dbReference>
<dbReference type="GO" id="GO:0005524">
    <property type="term" value="F:ATP binding"/>
    <property type="evidence" value="ECO:0007669"/>
    <property type="project" value="UniProtKB-UniRule"/>
</dbReference>
<dbReference type="InterPro" id="IPR011761">
    <property type="entry name" value="ATP-grasp"/>
</dbReference>
<evidence type="ECO:0000313" key="3">
    <source>
        <dbReference type="EMBL" id="EGQ26174.1"/>
    </source>
</evidence>
<dbReference type="STRING" id="759851.SAMN04244570_3367"/>
<dbReference type="Gene3D" id="3.30.1490.20">
    <property type="entry name" value="ATP-grasp fold, A domain"/>
    <property type="match status" value="1"/>
</dbReference>
<dbReference type="Proteomes" id="UP000005316">
    <property type="component" value="Unassembled WGS sequence"/>
</dbReference>
<dbReference type="Gene3D" id="3.30.470.20">
    <property type="entry name" value="ATP-grasp fold, B domain"/>
    <property type="match status" value="1"/>
</dbReference>
<sequence>MEKRLLEEFMSKHPFIPIIVGTNINAYNMAISFHEEYQIKSVIVGRESLPFTSYSTITDIQELHPGLHDPKIFVQFLREVAKKYRTADQKLVLVGTDDLYVRLIIEQREALQEDFLFNYIDEEIMNAVYIKKNFYELCAEHGIDTPSTYFHSCRSDEPFTERVLFPVIIKPSDGVQYYRHPFEGLQKIYKVDTYEEINRIIQMVKASGYTEDLIIQDFIPGDDTYMWDAVYYADQHGKPQLITFAQVVLQERAMTAIGNYTALITRYHEEMMTKLAKFLEAVGYVGYGNFDLKYDERDGKFKVFEVNIRQGRSSYYITQCGQNMAKYLVDDLVYGIEKPLTYLDEHFLFTVVPKAVLNKFVDDPSIQKEISSLIRAGKYGNPLFYKKDRHMKRKLYLLMRQINYYKKYKNSKD</sequence>
<comment type="caution">
    <text evidence="3">The sequence shown here is derived from an EMBL/GenBank/DDBJ whole genome shotgun (WGS) entry which is preliminary data.</text>
</comment>
<dbReference type="eggNOG" id="COG3919">
    <property type="taxonomic scope" value="Bacteria"/>
</dbReference>
<keyword evidence="1" id="KW-0067">ATP-binding</keyword>
<dbReference type="SUPFAM" id="SSF56059">
    <property type="entry name" value="Glutathione synthetase ATP-binding domain-like"/>
    <property type="match status" value="1"/>
</dbReference>
<evidence type="ECO:0000313" key="4">
    <source>
        <dbReference type="Proteomes" id="UP000005316"/>
    </source>
</evidence>
<keyword evidence="1" id="KW-0547">Nucleotide-binding</keyword>
<dbReference type="AlphaFoldDB" id="F9DSR6"/>
<feature type="domain" description="ATP-grasp" evidence="2">
    <location>
        <begin position="135"/>
        <end position="333"/>
    </location>
</feature>
<organism evidence="3 4">
    <name type="scientific">Sporosarcina newyorkensis 2681</name>
    <dbReference type="NCBI Taxonomy" id="1027292"/>
    <lineage>
        <taxon>Bacteria</taxon>
        <taxon>Bacillati</taxon>
        <taxon>Bacillota</taxon>
        <taxon>Bacilli</taxon>
        <taxon>Bacillales</taxon>
        <taxon>Caryophanaceae</taxon>
        <taxon>Sporosarcina</taxon>
    </lineage>
</organism>
<reference evidence="3 4" key="1">
    <citation type="submission" date="2011-04" db="EMBL/GenBank/DDBJ databases">
        <authorList>
            <person name="Muzny D."/>
            <person name="Qin X."/>
            <person name="Deng J."/>
            <person name="Jiang H."/>
            <person name="Liu Y."/>
            <person name="Qu J."/>
            <person name="Song X.-Z."/>
            <person name="Zhang L."/>
            <person name="Thornton R."/>
            <person name="Coyle M."/>
            <person name="Francisco L."/>
            <person name="Jackson L."/>
            <person name="Javaid M."/>
            <person name="Korchina V."/>
            <person name="Kovar C."/>
            <person name="Mata R."/>
            <person name="Mathew T."/>
            <person name="Ngo R."/>
            <person name="Nguyen L."/>
            <person name="Nguyen N."/>
            <person name="Okwuonu G."/>
            <person name="Ongeri F."/>
            <person name="Pham C."/>
            <person name="Simmons D."/>
            <person name="Wilczek-Boney K."/>
            <person name="Hale W."/>
            <person name="Jakkamsetti A."/>
            <person name="Pham P."/>
            <person name="Ruth R."/>
            <person name="San Lucas F."/>
            <person name="Warren J."/>
            <person name="Zhang J."/>
            <person name="Zhao Z."/>
            <person name="Zhou C."/>
            <person name="Zhu D."/>
            <person name="Lee S."/>
            <person name="Bess C."/>
            <person name="Blankenburg K."/>
            <person name="Forbes L."/>
            <person name="Fu Q."/>
            <person name="Gubbala S."/>
            <person name="Hirani K."/>
            <person name="Jayaseelan J.C."/>
            <person name="Lara F."/>
            <person name="Munidasa M."/>
            <person name="Palculict T."/>
            <person name="Patil S."/>
            <person name="Pu L.-L."/>
            <person name="Saada N."/>
            <person name="Tang L."/>
            <person name="Weissenberger G."/>
            <person name="Zhu Y."/>
            <person name="Hemphill L."/>
            <person name="Shang Y."/>
            <person name="Youmans B."/>
            <person name="Ayvaz T."/>
            <person name="Ross M."/>
            <person name="Santibanez J."/>
            <person name="Aqrawi P."/>
            <person name="Gross S."/>
            <person name="Joshi V."/>
            <person name="Fowler G."/>
            <person name="Nazareth L."/>
            <person name="Reid J."/>
            <person name="Worley K."/>
            <person name="Petrosino J."/>
            <person name="Highlander S."/>
            <person name="Gibbs R."/>
        </authorList>
    </citation>
    <scope>NUCLEOTIDE SEQUENCE [LARGE SCALE GENOMIC DNA]</scope>
    <source>
        <strain evidence="3 4">2681</strain>
    </source>
</reference>
<evidence type="ECO:0000256" key="1">
    <source>
        <dbReference type="PROSITE-ProRule" id="PRU00409"/>
    </source>
</evidence>
<evidence type="ECO:0000259" key="2">
    <source>
        <dbReference type="PROSITE" id="PS50975"/>
    </source>
</evidence>
<protein>
    <submittedName>
        <fullName evidence="3">ATP-grasp superfamily protein</fullName>
    </submittedName>
</protein>
<dbReference type="GO" id="GO:0046872">
    <property type="term" value="F:metal ion binding"/>
    <property type="evidence" value="ECO:0007669"/>
    <property type="project" value="InterPro"/>
</dbReference>